<keyword evidence="9" id="KW-1185">Reference proteome</keyword>
<dbReference type="GO" id="GO:0009788">
    <property type="term" value="P:negative regulation of abscisic acid-activated signaling pathway"/>
    <property type="evidence" value="ECO:0007669"/>
    <property type="project" value="InterPro"/>
</dbReference>
<dbReference type="InterPro" id="IPR044246">
    <property type="entry name" value="ZFP3-like"/>
</dbReference>
<evidence type="ECO:0000313" key="8">
    <source>
        <dbReference type="EMBL" id="KAI5427725.1"/>
    </source>
</evidence>
<evidence type="ECO:0000256" key="3">
    <source>
        <dbReference type="ARBA" id="ARBA00022771"/>
    </source>
</evidence>
<dbReference type="GO" id="GO:0008270">
    <property type="term" value="F:zinc ion binding"/>
    <property type="evidence" value="ECO:0007669"/>
    <property type="project" value="UniProtKB-KW"/>
</dbReference>
<keyword evidence="3 6" id="KW-0863">Zinc-finger</keyword>
<dbReference type="Gene3D" id="3.30.160.60">
    <property type="entry name" value="Classic Zinc Finger"/>
    <property type="match status" value="1"/>
</dbReference>
<organism evidence="8 9">
    <name type="scientific">Pisum sativum</name>
    <name type="common">Garden pea</name>
    <name type="synonym">Lathyrus oleraceus</name>
    <dbReference type="NCBI Taxonomy" id="3888"/>
    <lineage>
        <taxon>Eukaryota</taxon>
        <taxon>Viridiplantae</taxon>
        <taxon>Streptophyta</taxon>
        <taxon>Embryophyta</taxon>
        <taxon>Tracheophyta</taxon>
        <taxon>Spermatophyta</taxon>
        <taxon>Magnoliopsida</taxon>
        <taxon>eudicotyledons</taxon>
        <taxon>Gunneridae</taxon>
        <taxon>Pentapetalae</taxon>
        <taxon>rosids</taxon>
        <taxon>fabids</taxon>
        <taxon>Fabales</taxon>
        <taxon>Fabaceae</taxon>
        <taxon>Papilionoideae</taxon>
        <taxon>50 kb inversion clade</taxon>
        <taxon>NPAAA clade</taxon>
        <taxon>Hologalegina</taxon>
        <taxon>IRL clade</taxon>
        <taxon>Fabeae</taxon>
        <taxon>Lathyrus</taxon>
    </lineage>
</organism>
<comment type="subcellular location">
    <subcellularLocation>
        <location evidence="1">Nucleus</location>
    </subcellularLocation>
</comment>
<dbReference type="GO" id="GO:0005634">
    <property type="term" value="C:nucleus"/>
    <property type="evidence" value="ECO:0007669"/>
    <property type="project" value="UniProtKB-SubCell"/>
</dbReference>
<gene>
    <name evidence="8" type="ORF">KIW84_032946</name>
</gene>
<reference evidence="8 9" key="1">
    <citation type="journal article" date="2022" name="Nat. Genet.">
        <title>Improved pea reference genome and pan-genome highlight genomic features and evolutionary characteristics.</title>
        <authorList>
            <person name="Yang T."/>
            <person name="Liu R."/>
            <person name="Luo Y."/>
            <person name="Hu S."/>
            <person name="Wang D."/>
            <person name="Wang C."/>
            <person name="Pandey M.K."/>
            <person name="Ge S."/>
            <person name="Xu Q."/>
            <person name="Li N."/>
            <person name="Li G."/>
            <person name="Huang Y."/>
            <person name="Saxena R.K."/>
            <person name="Ji Y."/>
            <person name="Li M."/>
            <person name="Yan X."/>
            <person name="He Y."/>
            <person name="Liu Y."/>
            <person name="Wang X."/>
            <person name="Xiang C."/>
            <person name="Varshney R.K."/>
            <person name="Ding H."/>
            <person name="Gao S."/>
            <person name="Zong X."/>
        </authorList>
    </citation>
    <scope>NUCLEOTIDE SEQUENCE [LARGE SCALE GENOMIC DNA]</scope>
    <source>
        <strain evidence="8 9">cv. Zhongwan 6</strain>
    </source>
</reference>
<accession>A0A9D4XZC2</accession>
<proteinExistence type="predicted"/>
<dbReference type="InterPro" id="IPR036236">
    <property type="entry name" value="Znf_C2H2_sf"/>
</dbReference>
<protein>
    <recommendedName>
        <fullName evidence="7">C2H2-type domain-containing protein</fullName>
    </recommendedName>
</protein>
<evidence type="ECO:0000256" key="6">
    <source>
        <dbReference type="PROSITE-ProRule" id="PRU00042"/>
    </source>
</evidence>
<evidence type="ECO:0000256" key="5">
    <source>
        <dbReference type="ARBA" id="ARBA00023242"/>
    </source>
</evidence>
<dbReference type="EMBL" id="JAMSHJ010000003">
    <property type="protein sequence ID" value="KAI5427725.1"/>
    <property type="molecule type" value="Genomic_DNA"/>
</dbReference>
<feature type="domain" description="C2H2-type" evidence="7">
    <location>
        <begin position="84"/>
        <end position="111"/>
    </location>
</feature>
<comment type="caution">
    <text evidence="8">The sequence shown here is derived from an EMBL/GenBank/DDBJ whole genome shotgun (WGS) entry which is preliminary data.</text>
</comment>
<dbReference type="PROSITE" id="PS00028">
    <property type="entry name" value="ZINC_FINGER_C2H2_1"/>
    <property type="match status" value="1"/>
</dbReference>
<evidence type="ECO:0000313" key="9">
    <source>
        <dbReference type="Proteomes" id="UP001058974"/>
    </source>
</evidence>
<dbReference type="PANTHER" id="PTHR47287:SF15">
    <property type="entry name" value="ZINC FINGER PROTEIN 3-LIKE"/>
    <property type="match status" value="1"/>
</dbReference>
<evidence type="ECO:0000256" key="1">
    <source>
        <dbReference type="ARBA" id="ARBA00004123"/>
    </source>
</evidence>
<keyword evidence="4" id="KW-0862">Zinc</keyword>
<dbReference type="SUPFAM" id="SSF57667">
    <property type="entry name" value="beta-beta-alpha zinc fingers"/>
    <property type="match status" value="1"/>
</dbReference>
<dbReference type="Proteomes" id="UP001058974">
    <property type="component" value="Chromosome 3"/>
</dbReference>
<dbReference type="PROSITE" id="PS50157">
    <property type="entry name" value="ZINC_FINGER_C2H2_2"/>
    <property type="match status" value="1"/>
</dbReference>
<evidence type="ECO:0000256" key="2">
    <source>
        <dbReference type="ARBA" id="ARBA00022723"/>
    </source>
</evidence>
<dbReference type="InterPro" id="IPR013087">
    <property type="entry name" value="Znf_C2H2_type"/>
</dbReference>
<evidence type="ECO:0000256" key="4">
    <source>
        <dbReference type="ARBA" id="ARBA00022833"/>
    </source>
</evidence>
<evidence type="ECO:0000259" key="7">
    <source>
        <dbReference type="PROSITE" id="PS50157"/>
    </source>
</evidence>
<dbReference type="PANTHER" id="PTHR47287">
    <property type="entry name" value="C2H2 AND C2HC ZINC FINGERS SUPERFAMILY PROTEIN"/>
    <property type="match status" value="1"/>
</dbReference>
<name>A0A9D4XZC2_PEA</name>
<dbReference type="AlphaFoldDB" id="A0A9D4XZC2"/>
<keyword evidence="2" id="KW-0479">Metal-binding</keyword>
<sequence length="300" mass="34193">MFERISIGNTKDKKLKRKMIVESEASLRKESKNVITFFEVDFEKGKMVEVAESKVNKEPKKDEHSSSSQNTIAELLPKQEVKEFSCLFCNKKFSNSQALGGHQNAHKRELDFKKIEQKRKEEEMNFTINHRSSFSHPFPYSDPIHYQGYPYFRDNLQHSVDTQMNNVMPSLLDSPSGGYGGMYMPNTHFSPPPFFMEVPKPPLTPPYIGMTSFLNRNQTLALSIPQRPNTIELILSSQVNQTPPSGENAKRNSDAKFISHYLPMKTRDFIGGIQFLAEANVSSSLTTKSSSEELDLDLKL</sequence>
<dbReference type="Gramene" id="Psat03G0294600-T1">
    <property type="protein sequence ID" value="KAI5427725.1"/>
    <property type="gene ID" value="KIW84_032946"/>
</dbReference>
<keyword evidence="5" id="KW-0539">Nucleus</keyword>